<evidence type="ECO:0000313" key="4">
    <source>
        <dbReference type="Proteomes" id="UP001139293"/>
    </source>
</evidence>
<dbReference type="SUPFAM" id="SSF52540">
    <property type="entry name" value="P-loop containing nucleoside triphosphate hydrolases"/>
    <property type="match status" value="1"/>
</dbReference>
<dbReference type="Pfam" id="PF07728">
    <property type="entry name" value="AAA_5"/>
    <property type="match status" value="1"/>
</dbReference>
<organism evidence="3 4">
    <name type="scientific">Shewanella pneumatophori</name>
    <dbReference type="NCBI Taxonomy" id="314092"/>
    <lineage>
        <taxon>Bacteria</taxon>
        <taxon>Pseudomonadati</taxon>
        <taxon>Pseudomonadota</taxon>
        <taxon>Gammaproteobacteria</taxon>
        <taxon>Alteromonadales</taxon>
        <taxon>Shewanellaceae</taxon>
        <taxon>Shewanella</taxon>
    </lineage>
</organism>
<reference evidence="3" key="1">
    <citation type="submission" date="2022-01" db="EMBL/GenBank/DDBJ databases">
        <title>Whole genome-based taxonomy of the Shewanellaceae.</title>
        <authorList>
            <person name="Martin-Rodriguez A.J."/>
        </authorList>
    </citation>
    <scope>NUCLEOTIDE SEQUENCE</scope>
    <source>
        <strain evidence="3">KCTC 23973</strain>
    </source>
</reference>
<keyword evidence="4" id="KW-1185">Reference proteome</keyword>
<dbReference type="AlphaFoldDB" id="A0A9X1ZFV0"/>
<dbReference type="EMBL" id="JAKILB010000020">
    <property type="protein sequence ID" value="MCL1140873.1"/>
    <property type="molecule type" value="Genomic_DNA"/>
</dbReference>
<name>A0A9X1ZFV0_9GAMM</name>
<feature type="coiled-coil region" evidence="1">
    <location>
        <begin position="159"/>
        <end position="286"/>
    </location>
</feature>
<dbReference type="RefSeq" id="WP_248951836.1">
    <property type="nucleotide sequence ID" value="NZ_JAKILB010000020.1"/>
</dbReference>
<comment type="caution">
    <text evidence="3">The sequence shown here is derived from an EMBL/GenBank/DDBJ whole genome shotgun (WGS) entry which is preliminary data.</text>
</comment>
<dbReference type="Gene3D" id="3.40.50.300">
    <property type="entry name" value="P-loop containing nucleotide triphosphate hydrolases"/>
    <property type="match status" value="1"/>
</dbReference>
<evidence type="ECO:0000313" key="3">
    <source>
        <dbReference type="EMBL" id="MCL1140873.1"/>
    </source>
</evidence>
<dbReference type="GO" id="GO:0016887">
    <property type="term" value="F:ATP hydrolysis activity"/>
    <property type="evidence" value="ECO:0007669"/>
    <property type="project" value="InterPro"/>
</dbReference>
<dbReference type="InterPro" id="IPR027417">
    <property type="entry name" value="P-loop_NTPase"/>
</dbReference>
<protein>
    <submittedName>
        <fullName evidence="3">AAA family ATPase</fullName>
    </submittedName>
</protein>
<dbReference type="InterPro" id="IPR011704">
    <property type="entry name" value="ATPase_dyneun-rel_AAA"/>
</dbReference>
<evidence type="ECO:0000256" key="1">
    <source>
        <dbReference type="SAM" id="Coils"/>
    </source>
</evidence>
<gene>
    <name evidence="3" type="ORF">L2740_20240</name>
</gene>
<proteinExistence type="predicted"/>
<keyword evidence="1" id="KW-0175">Coiled coil</keyword>
<accession>A0A9X1ZFV0</accession>
<evidence type="ECO:0000259" key="2">
    <source>
        <dbReference type="Pfam" id="PF07728"/>
    </source>
</evidence>
<feature type="domain" description="ATPase dynein-related AAA" evidence="2">
    <location>
        <begin position="365"/>
        <end position="465"/>
    </location>
</feature>
<dbReference type="Proteomes" id="UP001139293">
    <property type="component" value="Unassembled WGS sequence"/>
</dbReference>
<sequence length="754" mass="86227">MSNTDIIYSFDVVKDLSDAEIYQRLFDSWGITNGKIEVWGELVDPQTNKFINLHKVRLIAGNQTINYPLKLRHGIESGIYVPYDYAKALLNTKLRVWVKCELVLSPLKERQKHNNPFELTVKFGSAEVLQALPINFDKSQLIEGDESSYIVKSIYDFHMANLQQELAAAEQKLQQDLNQITSKKDELIASIEAEQQQATNQIINEHNSKKQLAELELVKVNKALAQTEVALSELQQEKSALKLNTQKLSSELNQRQNELNSLKVQYKEIQLEMAKKIEKLKSYIAEKAVFLKDFEFIDEDDFDSFIFDAVKERDTTEMVSFDEVFKGDYKLTVSYIQAFLKEQGILYPRHVIENYLTLIRSNDLIILAGDSGSGKTNLVQSFAKAVGGVSKIIPVKPNWTSSEDLLGYYNPLEKKYLATPFLEALIEAQQNPEIPYFICLDEMNLARVEYYFADFLSKLEDREKTPEIQLYSDDESAHVLSELKAVVAIISEAKEKYSQDGLVDFVKLMQDEAVNAEMKRAFGFSDKDSLIKYHGDIRRMLAGVINTPSTIKVPANVRIVGAINIDETTHYLSPKILDRAHIMRFESPLLSDWDSIFDEVKGYGFDDVSKPVLLDAEALGIRESYPKFERSNEFCELFIDLNREFFHKIGVEFGMRTIRQGLNYLALFKDVNSDSELAINNFLLHKVLPKFTFDGNKSIGDQTKLELIERVLTERLKLQLPNHENYSDVFCAVKALETVVRDAKANDGVVNFWS</sequence>
<dbReference type="GO" id="GO:0005524">
    <property type="term" value="F:ATP binding"/>
    <property type="evidence" value="ECO:0007669"/>
    <property type="project" value="InterPro"/>
</dbReference>